<dbReference type="EMBL" id="LT670817">
    <property type="protein sequence ID" value="SHG34820.1"/>
    <property type="molecule type" value="Genomic_DNA"/>
</dbReference>
<dbReference type="RefSeq" id="WP_079600452.1">
    <property type="nucleotide sequence ID" value="NZ_LT670817.1"/>
</dbReference>
<dbReference type="PANTHER" id="PTHR11803">
    <property type="entry name" value="2-IMINOBUTANOATE/2-IMINOPROPANOATE DEAMINASE RIDA"/>
    <property type="match status" value="1"/>
</dbReference>
<evidence type="ECO:0000313" key="1">
    <source>
        <dbReference type="EMBL" id="SHG34820.1"/>
    </source>
</evidence>
<dbReference type="Proteomes" id="UP000189796">
    <property type="component" value="Chromosome I"/>
</dbReference>
<dbReference type="SUPFAM" id="SSF55298">
    <property type="entry name" value="YjgF-like"/>
    <property type="match status" value="1"/>
</dbReference>
<reference evidence="1 2" key="1">
    <citation type="submission" date="2016-11" db="EMBL/GenBank/DDBJ databases">
        <authorList>
            <person name="Jaros S."/>
            <person name="Januszkiewicz K."/>
            <person name="Wedrychowicz H."/>
        </authorList>
    </citation>
    <scope>NUCLEOTIDE SEQUENCE [LARGE SCALE GENOMIC DNA]</scope>
    <source>
        <strain evidence="1 2">GAS138</strain>
    </source>
</reference>
<dbReference type="PANTHER" id="PTHR11803:SF39">
    <property type="entry name" value="2-IMINOBUTANOATE_2-IMINOPROPANOATE DEAMINASE"/>
    <property type="match status" value="1"/>
</dbReference>
<dbReference type="AlphaFoldDB" id="A0A1M5J3P3"/>
<accession>A0A1M5J3P3</accession>
<gene>
    <name evidence="1" type="ORF">SAMN05443248_1234</name>
</gene>
<proteinExistence type="predicted"/>
<dbReference type="Pfam" id="PF01042">
    <property type="entry name" value="Ribonuc_L-PSP"/>
    <property type="match status" value="1"/>
</dbReference>
<name>A0A1M5J3P3_9BRAD</name>
<dbReference type="Gene3D" id="3.30.1330.40">
    <property type="entry name" value="RutC-like"/>
    <property type="match status" value="1"/>
</dbReference>
<sequence>MEREIIRVEPFSTNFEKWGAPVSVCTRAGNMVFMSGMPPFDPDTGELLQHAPFERQAERILEQMKTALEAAGSDLDHVLKCNVLCISAERFKTFNEIYKRYFPKNPPARIFFCVPEWTGPFDIEIDCVAVTKS</sequence>
<dbReference type="GO" id="GO:0005829">
    <property type="term" value="C:cytosol"/>
    <property type="evidence" value="ECO:0007669"/>
    <property type="project" value="TreeGrafter"/>
</dbReference>
<dbReference type="GO" id="GO:0019239">
    <property type="term" value="F:deaminase activity"/>
    <property type="evidence" value="ECO:0007669"/>
    <property type="project" value="TreeGrafter"/>
</dbReference>
<protein>
    <submittedName>
        <fullName evidence="1">2-iminobutanoate/2-iminopropanoate deaminase</fullName>
    </submittedName>
</protein>
<organism evidence="1 2">
    <name type="scientific">Bradyrhizobium erythrophlei</name>
    <dbReference type="NCBI Taxonomy" id="1437360"/>
    <lineage>
        <taxon>Bacteria</taxon>
        <taxon>Pseudomonadati</taxon>
        <taxon>Pseudomonadota</taxon>
        <taxon>Alphaproteobacteria</taxon>
        <taxon>Hyphomicrobiales</taxon>
        <taxon>Nitrobacteraceae</taxon>
        <taxon>Bradyrhizobium</taxon>
    </lineage>
</organism>
<dbReference type="InterPro" id="IPR006175">
    <property type="entry name" value="YjgF/YER057c/UK114"/>
</dbReference>
<dbReference type="OrthoDB" id="583118at2"/>
<dbReference type="InterPro" id="IPR035959">
    <property type="entry name" value="RutC-like_sf"/>
</dbReference>
<dbReference type="CDD" id="cd00448">
    <property type="entry name" value="YjgF_YER057c_UK114_family"/>
    <property type="match status" value="1"/>
</dbReference>
<evidence type="ECO:0000313" key="2">
    <source>
        <dbReference type="Proteomes" id="UP000189796"/>
    </source>
</evidence>